<dbReference type="InterPro" id="IPR012373">
    <property type="entry name" value="Ferrdict_sens_TM"/>
</dbReference>
<protein>
    <recommendedName>
        <fullName evidence="5">Carbohydrate-binding module family 96 domain-containing protein</fullName>
    </recommendedName>
</protein>
<dbReference type="Gene3D" id="2.60.120.1440">
    <property type="match status" value="1"/>
</dbReference>
<evidence type="ECO:0000313" key="6">
    <source>
        <dbReference type="EMBL" id="MBB3209304.1"/>
    </source>
</evidence>
<keyword evidence="4" id="KW-1133">Transmembrane helix</keyword>
<dbReference type="InterPro" id="IPR055372">
    <property type="entry name" value="CBM96"/>
</dbReference>
<feature type="domain" description="Carbohydrate-binding module family 96" evidence="5">
    <location>
        <begin position="309"/>
        <end position="414"/>
    </location>
</feature>
<dbReference type="AlphaFoldDB" id="A0A7W5H8D0"/>
<comment type="caution">
    <text evidence="6">The sequence shown here is derived from an EMBL/GenBank/DDBJ whole genome shotgun (WGS) entry which is preliminary data.</text>
</comment>
<evidence type="ECO:0000313" key="7">
    <source>
        <dbReference type="Proteomes" id="UP000536179"/>
    </source>
</evidence>
<comment type="subcellular location">
    <subcellularLocation>
        <location evidence="1">Secreted</location>
    </subcellularLocation>
</comment>
<reference evidence="6 7" key="1">
    <citation type="submission" date="2020-08" db="EMBL/GenBank/DDBJ databases">
        <title>Genomic Encyclopedia of Type Strains, Phase III (KMG-III): the genomes of soil and plant-associated and newly described type strains.</title>
        <authorList>
            <person name="Whitman W."/>
        </authorList>
    </citation>
    <scope>NUCLEOTIDE SEQUENCE [LARGE SCALE GENOMIC DNA]</scope>
    <source>
        <strain evidence="6 7">CECT 8075</strain>
    </source>
</reference>
<dbReference type="EMBL" id="JACHXU010000022">
    <property type="protein sequence ID" value="MBB3209304.1"/>
    <property type="molecule type" value="Genomic_DNA"/>
</dbReference>
<sequence length="503" mass="55273">MMDQQRRTELYELCEAVREQTVTDSQWTRLQELVADDESREFCVDYMMMASHLGEVLEGHDATSKEYTSAAGQQTLDALFQRANAGHGETIVRSKQRSWSTVLVYATAMSLVLAGFWWGGFSSRRSVSNAFATVTNLSHCKWGTSTLPTHPGARLTGGELELLEGLAKIELDNGVKLSLEGPVSLRLVSPTQCEVATGLLLAVVPGPEIGFTVLTPTSEVLDLGTEFSVRVEESGRTGVRVLSGEVDVTNRSSGASQRLIENQIVSVNATQLDRSDEAMEVSISSQDPRVEPLQESTTRLITTAQGRGQDAFVWRERSSGYESDQMLLLKHCVSHRPEWDRKVYVSFDVSSAKDLEINSAELRFTLVPSELGYVTRQKNAVCRVYGIIDESLDDWNELSINWRNAPANAYAADAVDPNLTRALGSFVIPQGVQTGSVGLKSDSIREFIESDTNGVITLIIVRQTREDHWDGGGLVHAFASKEHPTAFPPAIRLVGRQSSSTAE</sequence>
<dbReference type="PANTHER" id="PTHR30273:SF2">
    <property type="entry name" value="PROTEIN FECR"/>
    <property type="match status" value="1"/>
</dbReference>
<proteinExistence type="predicted"/>
<evidence type="ECO:0000256" key="2">
    <source>
        <dbReference type="ARBA" id="ARBA00022525"/>
    </source>
</evidence>
<organism evidence="6 7">
    <name type="scientific">Aporhodopirellula rubra</name>
    <dbReference type="NCBI Taxonomy" id="980271"/>
    <lineage>
        <taxon>Bacteria</taxon>
        <taxon>Pseudomonadati</taxon>
        <taxon>Planctomycetota</taxon>
        <taxon>Planctomycetia</taxon>
        <taxon>Pirellulales</taxon>
        <taxon>Pirellulaceae</taxon>
        <taxon>Aporhodopirellula</taxon>
    </lineage>
</organism>
<name>A0A7W5H8D0_9BACT</name>
<dbReference type="Proteomes" id="UP000536179">
    <property type="component" value="Unassembled WGS sequence"/>
</dbReference>
<evidence type="ECO:0000256" key="4">
    <source>
        <dbReference type="SAM" id="Phobius"/>
    </source>
</evidence>
<dbReference type="GO" id="GO:0005576">
    <property type="term" value="C:extracellular region"/>
    <property type="evidence" value="ECO:0007669"/>
    <property type="project" value="UniProtKB-SubCell"/>
</dbReference>
<dbReference type="RefSeq" id="WP_184307784.1">
    <property type="nucleotide sequence ID" value="NZ_JACHXU010000022.1"/>
</dbReference>
<keyword evidence="4" id="KW-0812">Transmembrane</keyword>
<dbReference type="PANTHER" id="PTHR30273">
    <property type="entry name" value="PERIPLASMIC SIGNAL SENSOR AND SIGMA FACTOR ACTIVATOR FECR-RELATED"/>
    <property type="match status" value="1"/>
</dbReference>
<keyword evidence="7" id="KW-1185">Reference proteome</keyword>
<gene>
    <name evidence="6" type="ORF">FHS27_005144</name>
</gene>
<keyword evidence="4" id="KW-0472">Membrane</keyword>
<dbReference type="NCBIfam" id="NF033679">
    <property type="entry name" value="DNRLRE_dom"/>
    <property type="match status" value="1"/>
</dbReference>
<evidence type="ECO:0000259" key="5">
    <source>
        <dbReference type="Pfam" id="PF24517"/>
    </source>
</evidence>
<evidence type="ECO:0000256" key="3">
    <source>
        <dbReference type="ARBA" id="ARBA00022729"/>
    </source>
</evidence>
<keyword evidence="3" id="KW-0732">Signal</keyword>
<evidence type="ECO:0000256" key="1">
    <source>
        <dbReference type="ARBA" id="ARBA00004613"/>
    </source>
</evidence>
<dbReference type="Pfam" id="PF24517">
    <property type="entry name" value="CBM96"/>
    <property type="match status" value="1"/>
</dbReference>
<feature type="transmembrane region" description="Helical" evidence="4">
    <location>
        <begin position="102"/>
        <end position="121"/>
    </location>
</feature>
<accession>A0A7W5H8D0</accession>
<dbReference type="GO" id="GO:0016989">
    <property type="term" value="F:sigma factor antagonist activity"/>
    <property type="evidence" value="ECO:0007669"/>
    <property type="project" value="TreeGrafter"/>
</dbReference>
<keyword evidence="2" id="KW-0964">Secreted</keyword>